<comment type="caution">
    <text evidence="6">The sequence shown here is derived from an EMBL/GenBank/DDBJ whole genome shotgun (WGS) entry which is preliminary data.</text>
</comment>
<dbReference type="GO" id="GO:0032259">
    <property type="term" value="P:methylation"/>
    <property type="evidence" value="ECO:0007669"/>
    <property type="project" value="UniProtKB-KW"/>
</dbReference>
<dbReference type="GO" id="GO:0043565">
    <property type="term" value="F:sequence-specific DNA binding"/>
    <property type="evidence" value="ECO:0007669"/>
    <property type="project" value="TreeGrafter"/>
</dbReference>
<keyword evidence="2" id="KW-0489">Methyltransferase</keyword>
<dbReference type="EC" id="2.1.1.72" evidence="1"/>
<name>A0A0J5IMG9_9GAMM</name>
<protein>
    <recommendedName>
        <fullName evidence="1">site-specific DNA-methyltransferase (adenine-specific)</fullName>
        <ecNumber evidence="1">2.1.1.72</ecNumber>
    </recommendedName>
</protein>
<gene>
    <name evidence="6" type="ORF">AB204_14915</name>
</gene>
<dbReference type="InterPro" id="IPR029063">
    <property type="entry name" value="SAM-dependent_MTases_sf"/>
</dbReference>
<evidence type="ECO:0000256" key="1">
    <source>
        <dbReference type="ARBA" id="ARBA00011900"/>
    </source>
</evidence>
<keyword evidence="4" id="KW-0949">S-adenosyl-L-methionine</keyword>
<evidence type="ECO:0000256" key="4">
    <source>
        <dbReference type="ARBA" id="ARBA00022691"/>
    </source>
</evidence>
<dbReference type="InterPro" id="IPR002052">
    <property type="entry name" value="DNA_methylase_N6_adenine_CS"/>
</dbReference>
<proteinExistence type="predicted"/>
<dbReference type="Gene3D" id="3.40.50.150">
    <property type="entry name" value="Vaccinia Virus protein VP39"/>
    <property type="match status" value="2"/>
</dbReference>
<dbReference type="GO" id="GO:0009307">
    <property type="term" value="P:DNA restriction-modification system"/>
    <property type="evidence" value="ECO:0007669"/>
    <property type="project" value="InterPro"/>
</dbReference>
<reference evidence="6 7" key="1">
    <citation type="submission" date="2015-06" db="EMBL/GenBank/DDBJ databases">
        <title>Draft Whole-Genome Sequence of the Entomopathogenic Bacterium Xenorhabdus khoisanae.</title>
        <authorList>
            <person name="Naidoo S."/>
            <person name="Featherston J."/>
            <person name="Gray V.M."/>
        </authorList>
    </citation>
    <scope>NUCLEOTIDE SEQUENCE [LARGE SCALE GENOMIC DNA]</scope>
    <source>
        <strain evidence="6 7">MCB</strain>
    </source>
</reference>
<dbReference type="Pfam" id="PF02086">
    <property type="entry name" value="MethyltransfD12"/>
    <property type="match status" value="1"/>
</dbReference>
<dbReference type="PATRIC" id="fig|880157.4.peg.3179"/>
<comment type="catalytic activity">
    <reaction evidence="5">
        <text>a 2'-deoxyadenosine in DNA + S-adenosyl-L-methionine = an N(6)-methyl-2'-deoxyadenosine in DNA + S-adenosyl-L-homocysteine + H(+)</text>
        <dbReference type="Rhea" id="RHEA:15197"/>
        <dbReference type="Rhea" id="RHEA-COMP:12418"/>
        <dbReference type="Rhea" id="RHEA-COMP:12419"/>
        <dbReference type="ChEBI" id="CHEBI:15378"/>
        <dbReference type="ChEBI" id="CHEBI:57856"/>
        <dbReference type="ChEBI" id="CHEBI:59789"/>
        <dbReference type="ChEBI" id="CHEBI:90615"/>
        <dbReference type="ChEBI" id="CHEBI:90616"/>
        <dbReference type="EC" id="2.1.1.72"/>
    </reaction>
</comment>
<evidence type="ECO:0000256" key="3">
    <source>
        <dbReference type="ARBA" id="ARBA00022679"/>
    </source>
</evidence>
<dbReference type="EMBL" id="LFCV01000101">
    <property type="protein sequence ID" value="KMJ44365.1"/>
    <property type="molecule type" value="Genomic_DNA"/>
</dbReference>
<dbReference type="Proteomes" id="UP000036277">
    <property type="component" value="Unassembled WGS sequence"/>
</dbReference>
<dbReference type="GO" id="GO:0009007">
    <property type="term" value="F:site-specific DNA-methyltransferase (adenine-specific) activity"/>
    <property type="evidence" value="ECO:0007669"/>
    <property type="project" value="UniProtKB-EC"/>
</dbReference>
<keyword evidence="3" id="KW-0808">Transferase</keyword>
<dbReference type="GO" id="GO:0006298">
    <property type="term" value="P:mismatch repair"/>
    <property type="evidence" value="ECO:0007669"/>
    <property type="project" value="TreeGrafter"/>
</dbReference>
<organism evidence="6 7">
    <name type="scientific">Xenorhabdus khoisanae</name>
    <dbReference type="NCBI Taxonomy" id="880157"/>
    <lineage>
        <taxon>Bacteria</taxon>
        <taxon>Pseudomonadati</taxon>
        <taxon>Pseudomonadota</taxon>
        <taxon>Gammaproteobacteria</taxon>
        <taxon>Enterobacterales</taxon>
        <taxon>Morganellaceae</taxon>
        <taxon>Xenorhabdus</taxon>
    </lineage>
</organism>
<dbReference type="PANTHER" id="PTHR30481">
    <property type="entry name" value="DNA ADENINE METHYLASE"/>
    <property type="match status" value="1"/>
</dbReference>
<dbReference type="GO" id="GO:1904047">
    <property type="term" value="F:S-adenosyl-L-methionine binding"/>
    <property type="evidence" value="ECO:0007669"/>
    <property type="project" value="TreeGrafter"/>
</dbReference>
<keyword evidence="7" id="KW-1185">Reference proteome</keyword>
<evidence type="ECO:0000313" key="6">
    <source>
        <dbReference type="EMBL" id="KMJ44365.1"/>
    </source>
</evidence>
<dbReference type="STRING" id="880157.AB204_14915"/>
<evidence type="ECO:0000256" key="2">
    <source>
        <dbReference type="ARBA" id="ARBA00022603"/>
    </source>
</evidence>
<dbReference type="PROSITE" id="PS00092">
    <property type="entry name" value="N6_MTASE"/>
    <property type="match status" value="1"/>
</dbReference>
<accession>A0A0J5IMG9</accession>
<dbReference type="SUPFAM" id="SSF53335">
    <property type="entry name" value="S-adenosyl-L-methionine-dependent methyltransferases"/>
    <property type="match status" value="1"/>
</dbReference>
<evidence type="ECO:0000256" key="5">
    <source>
        <dbReference type="ARBA" id="ARBA00047942"/>
    </source>
</evidence>
<dbReference type="InterPro" id="IPR012327">
    <property type="entry name" value="MeTrfase_D12"/>
</dbReference>
<dbReference type="PRINTS" id="PR00505">
    <property type="entry name" value="D12N6MTFRASE"/>
</dbReference>
<sequence length="238" mass="27014">MKYMGSKARIAKYIAPFILDHLTTETVYVEPFAGGMNMVSHINTKHAGPVIAADSHEYLIQMWDALLSGWQPPGQISREQYYAIKNNQNEIPHLTGWVGFVCSYAGKWFNSYVGTGQVKSGRVRDYQSEAINNIQRQLSELDGVILQCCDYRVLDIPDGAVVYCDPPYVNTRQYRDAFNTAEFWNWVRELSNRCTVFVSEYTAPDDFNCIWSREVTSGISGTKTTSIESLFMLKSSLP</sequence>
<dbReference type="AlphaFoldDB" id="A0A0J5IMG9"/>
<evidence type="ECO:0000313" key="7">
    <source>
        <dbReference type="Proteomes" id="UP000036277"/>
    </source>
</evidence>